<gene>
    <name evidence="1" type="ORF">ERS007688_00973</name>
</gene>
<organism evidence="1 2">
    <name type="scientific">Mycobacterium tuberculosis</name>
    <dbReference type="NCBI Taxonomy" id="1773"/>
    <lineage>
        <taxon>Bacteria</taxon>
        <taxon>Bacillati</taxon>
        <taxon>Actinomycetota</taxon>
        <taxon>Actinomycetes</taxon>
        <taxon>Mycobacteriales</taxon>
        <taxon>Mycobacteriaceae</taxon>
        <taxon>Mycobacterium</taxon>
        <taxon>Mycobacterium tuberculosis complex</taxon>
    </lineage>
</organism>
<name>A0A654TII5_MYCTX</name>
<sequence length="62" mass="6555">MDISPTASNVPASTTVRASLSRTVCPFFSDAASIFGEHVRRILRPDVNTSTVSSSCVASRTP</sequence>
<dbReference type="Proteomes" id="UP000046947">
    <property type="component" value="Unassembled WGS sequence"/>
</dbReference>
<reference evidence="1 2" key="1">
    <citation type="submission" date="2015-03" db="EMBL/GenBank/DDBJ databases">
        <authorList>
            <consortium name="Pathogen Informatics"/>
        </authorList>
    </citation>
    <scope>NUCLEOTIDE SEQUENCE [LARGE SCALE GENOMIC DNA]</scope>
    <source>
        <strain evidence="1 2">H09601792</strain>
    </source>
</reference>
<protein>
    <submittedName>
        <fullName evidence="1">Uncharacterized protein</fullName>
    </submittedName>
</protein>
<accession>A0A654TII5</accession>
<evidence type="ECO:0000313" key="2">
    <source>
        <dbReference type="Proteomes" id="UP000046947"/>
    </source>
</evidence>
<dbReference type="EMBL" id="CFOH01000108">
    <property type="protein sequence ID" value="CFE48104.1"/>
    <property type="molecule type" value="Genomic_DNA"/>
</dbReference>
<evidence type="ECO:0000313" key="1">
    <source>
        <dbReference type="EMBL" id="CFE48104.1"/>
    </source>
</evidence>
<proteinExistence type="predicted"/>
<dbReference type="AlphaFoldDB" id="A0A654TII5"/>